<dbReference type="Proteomes" id="UP001597169">
    <property type="component" value="Unassembled WGS sequence"/>
</dbReference>
<evidence type="ECO:0008006" key="3">
    <source>
        <dbReference type="Google" id="ProtNLM"/>
    </source>
</evidence>
<reference evidence="2" key="1">
    <citation type="journal article" date="2019" name="Int. J. Syst. Evol. Microbiol.">
        <title>The Global Catalogue of Microorganisms (GCM) 10K type strain sequencing project: providing services to taxonomists for standard genome sequencing and annotation.</title>
        <authorList>
            <consortium name="The Broad Institute Genomics Platform"/>
            <consortium name="The Broad Institute Genome Sequencing Center for Infectious Disease"/>
            <person name="Wu L."/>
            <person name="Ma J."/>
        </authorList>
    </citation>
    <scope>NUCLEOTIDE SEQUENCE [LARGE SCALE GENOMIC DNA]</scope>
    <source>
        <strain evidence="2">CCUG 53519</strain>
    </source>
</reference>
<evidence type="ECO:0000313" key="2">
    <source>
        <dbReference type="Proteomes" id="UP001597169"/>
    </source>
</evidence>
<name>A0ABW3Q0Q9_9BACL</name>
<keyword evidence="2" id="KW-1185">Reference proteome</keyword>
<gene>
    <name evidence="1" type="ORF">ACFQ3J_20940</name>
</gene>
<organism evidence="1 2">
    <name type="scientific">Paenibacillus provencensis</name>
    <dbReference type="NCBI Taxonomy" id="441151"/>
    <lineage>
        <taxon>Bacteria</taxon>
        <taxon>Bacillati</taxon>
        <taxon>Bacillota</taxon>
        <taxon>Bacilli</taxon>
        <taxon>Bacillales</taxon>
        <taxon>Paenibacillaceae</taxon>
        <taxon>Paenibacillus</taxon>
    </lineage>
</organism>
<proteinExistence type="predicted"/>
<evidence type="ECO:0000313" key="1">
    <source>
        <dbReference type="EMBL" id="MFD1130613.1"/>
    </source>
</evidence>
<comment type="caution">
    <text evidence="1">The sequence shown here is derived from an EMBL/GenBank/DDBJ whole genome shotgun (WGS) entry which is preliminary data.</text>
</comment>
<dbReference type="RefSeq" id="WP_379293876.1">
    <property type="nucleotide sequence ID" value="NZ_JBHTKX010000004.1"/>
</dbReference>
<dbReference type="EMBL" id="JBHTKX010000004">
    <property type="protein sequence ID" value="MFD1130613.1"/>
    <property type="molecule type" value="Genomic_DNA"/>
</dbReference>
<protein>
    <recommendedName>
        <fullName evidence="3">GyrI-like small molecule binding domain-containing protein</fullName>
    </recommendedName>
</protein>
<accession>A0ABW3Q0Q9</accession>
<sequence length="93" mass="10670">MKSFDDVWQIIVEQEGSEFQQVRGKIFTYQTVGNAITPSTTNYIISRSQLEKAWKRMPVNGPGEFQDLIGPSYLFAILTDPRIPQKTQTLMDE</sequence>